<comment type="similarity">
    <text evidence="2">Belongs to the glycosyltransferase 47 family.</text>
</comment>
<name>A0A0N4Z109_PARTI</name>
<protein>
    <submittedName>
        <fullName evidence="8">Glyco_transf_64 domain-containing protein</fullName>
    </submittedName>
</protein>
<dbReference type="InterPro" id="IPR004263">
    <property type="entry name" value="Exostosin"/>
</dbReference>
<evidence type="ECO:0000256" key="5">
    <source>
        <dbReference type="ARBA" id="ARBA00023157"/>
    </source>
</evidence>
<dbReference type="Gene3D" id="3.90.550.10">
    <property type="entry name" value="Spore Coat Polysaccharide Biosynthesis Protein SpsA, Chain A"/>
    <property type="match status" value="1"/>
</dbReference>
<evidence type="ECO:0000256" key="2">
    <source>
        <dbReference type="ARBA" id="ARBA00010271"/>
    </source>
</evidence>
<dbReference type="SUPFAM" id="SSF53448">
    <property type="entry name" value="Nucleotide-diphospho-sugar transferases"/>
    <property type="match status" value="1"/>
</dbReference>
<feature type="domain" description="Glycosyl transferase 64" evidence="6">
    <location>
        <begin position="193"/>
        <end position="428"/>
    </location>
</feature>
<dbReference type="STRING" id="131310.A0A0N4Z109"/>
<evidence type="ECO:0000256" key="1">
    <source>
        <dbReference type="ARBA" id="ARBA00004648"/>
    </source>
</evidence>
<dbReference type="InterPro" id="IPR015338">
    <property type="entry name" value="GT64_dom"/>
</dbReference>
<evidence type="ECO:0000256" key="4">
    <source>
        <dbReference type="ARBA" id="ARBA00023136"/>
    </source>
</evidence>
<evidence type="ECO:0000313" key="7">
    <source>
        <dbReference type="Proteomes" id="UP000038045"/>
    </source>
</evidence>
<sequence>MYIDEDINNNNNKNFYNVSLTHQDDILQDYKIELTKSLEQLILDKKICLINNEYCLHSTTLPINYEIVLKVIKDSCIPIMTSNQLKYLEGNDKKNNPYLERAIILREVFSKNANCLAISKELQKMRIDNIEKLFYGEKMVLEESIKSQGKQINRDYIKKGTFKKLEKTVPLYDNDKNYFIKAKYSGKIKSNLFTVIVLTYKRVKTLKNVIRKLNLNRNVDKIIVVWNDQNKKDIPKKSTWPRIRKGLYFVKTKKNSLNNRFLPLDIICTDAILSLDDDQIINNNLINKGFSIWKKNQDVLVGYYTRRTFDKHKIGYFPQKRNTFDLILTGLAFIHMKYLIKYTNEMNFNIRNYIDKNMNCEDIAMNFLIANSSRKPNLSIGKGIGLHQSIVNNGLSSKKNHYKEREKCVKYFIEIYGKNPMKKSSVHLYPNEK</sequence>
<organism evidence="7 8">
    <name type="scientific">Parastrongyloides trichosuri</name>
    <name type="common">Possum-specific nematode worm</name>
    <dbReference type="NCBI Taxonomy" id="131310"/>
    <lineage>
        <taxon>Eukaryota</taxon>
        <taxon>Metazoa</taxon>
        <taxon>Ecdysozoa</taxon>
        <taxon>Nematoda</taxon>
        <taxon>Chromadorea</taxon>
        <taxon>Rhabditida</taxon>
        <taxon>Tylenchina</taxon>
        <taxon>Panagrolaimomorpha</taxon>
        <taxon>Strongyloidoidea</taxon>
        <taxon>Strongyloididae</taxon>
        <taxon>Parastrongyloides</taxon>
    </lineage>
</organism>
<dbReference type="PANTHER" id="PTHR48261">
    <property type="entry name" value="ACETYLGLUCOSAMINYLTRANSFERASE"/>
    <property type="match status" value="1"/>
</dbReference>
<dbReference type="Proteomes" id="UP000038045">
    <property type="component" value="Unplaced"/>
</dbReference>
<dbReference type="InterPro" id="IPR029044">
    <property type="entry name" value="Nucleotide-diphossugar_trans"/>
</dbReference>
<dbReference type="GO" id="GO:1901135">
    <property type="term" value="P:carbohydrate derivative metabolic process"/>
    <property type="evidence" value="ECO:0007669"/>
    <property type="project" value="UniProtKB-ARBA"/>
</dbReference>
<dbReference type="GO" id="GO:0016757">
    <property type="term" value="F:glycosyltransferase activity"/>
    <property type="evidence" value="ECO:0007669"/>
    <property type="project" value="InterPro"/>
</dbReference>
<accession>A0A0N4Z109</accession>
<dbReference type="PANTHER" id="PTHR48261:SF2">
    <property type="entry name" value="ACETYLGLUCOSAMINYLTRANSFERASE"/>
    <property type="match status" value="1"/>
</dbReference>
<dbReference type="Pfam" id="PF09258">
    <property type="entry name" value="Glyco_transf_64"/>
    <property type="match status" value="1"/>
</dbReference>
<evidence type="ECO:0000313" key="8">
    <source>
        <dbReference type="WBParaSite" id="PTRK_0000038700.1"/>
    </source>
</evidence>
<evidence type="ECO:0000256" key="3">
    <source>
        <dbReference type="ARBA" id="ARBA00022679"/>
    </source>
</evidence>
<proteinExistence type="inferred from homology"/>
<keyword evidence="4" id="KW-0472">Membrane</keyword>
<keyword evidence="3" id="KW-0808">Transferase</keyword>
<dbReference type="AlphaFoldDB" id="A0A0N4Z109"/>
<reference evidence="8" key="1">
    <citation type="submission" date="2017-02" db="UniProtKB">
        <authorList>
            <consortium name="WormBaseParasite"/>
        </authorList>
    </citation>
    <scope>IDENTIFICATION</scope>
</reference>
<comment type="subcellular location">
    <subcellularLocation>
        <location evidence="1">Endoplasmic reticulum membrane</location>
        <topology evidence="1">Single-pass type II membrane protein</topology>
    </subcellularLocation>
</comment>
<dbReference type="WBParaSite" id="PTRK_0000038700.1">
    <property type="protein sequence ID" value="PTRK_0000038700.1"/>
    <property type="gene ID" value="PTRK_0000038700"/>
</dbReference>
<evidence type="ECO:0000259" key="6">
    <source>
        <dbReference type="Pfam" id="PF09258"/>
    </source>
</evidence>
<keyword evidence="5" id="KW-1015">Disulfide bond</keyword>
<dbReference type="GO" id="GO:0005789">
    <property type="term" value="C:endoplasmic reticulum membrane"/>
    <property type="evidence" value="ECO:0007669"/>
    <property type="project" value="UniProtKB-SubCell"/>
</dbReference>
<keyword evidence="7" id="KW-1185">Reference proteome</keyword>